<dbReference type="PANTHER" id="PTHR42985:SF2">
    <property type="entry name" value="SODIUM-DEPENDENT MULTIVITAMIN TRANSPORTER"/>
    <property type="match status" value="1"/>
</dbReference>
<evidence type="ECO:0000256" key="2">
    <source>
        <dbReference type="ARBA" id="ARBA00006434"/>
    </source>
</evidence>
<keyword evidence="4" id="KW-1003">Cell membrane</keyword>
<dbReference type="PROSITE" id="PS50283">
    <property type="entry name" value="NA_SOLUT_SYMP_3"/>
    <property type="match status" value="1"/>
</dbReference>
<dbReference type="EMBL" id="CAJGYM010000002">
    <property type="protein sequence ID" value="CAD6185159.1"/>
    <property type="molecule type" value="Genomic_DNA"/>
</dbReference>
<evidence type="ECO:0000256" key="6">
    <source>
        <dbReference type="ARBA" id="ARBA00022989"/>
    </source>
</evidence>
<reference evidence="13" key="1">
    <citation type="submission" date="2020-10" db="EMBL/GenBank/DDBJ databases">
        <authorList>
            <person name="Kikuchi T."/>
        </authorList>
    </citation>
    <scope>NUCLEOTIDE SEQUENCE</scope>
    <source>
        <strain evidence="13">NKZ352</strain>
    </source>
</reference>
<feature type="transmembrane region" description="Helical" evidence="12">
    <location>
        <begin position="270"/>
        <end position="288"/>
    </location>
</feature>
<comment type="subcellular location">
    <subcellularLocation>
        <location evidence="1">Cell membrane</location>
        <topology evidence="1">Multi-pass membrane protein</topology>
    </subcellularLocation>
</comment>
<feature type="transmembrane region" description="Helical" evidence="12">
    <location>
        <begin position="93"/>
        <end position="112"/>
    </location>
</feature>
<dbReference type="OrthoDB" id="6132759at2759"/>
<comment type="similarity">
    <text evidence="2 11">Belongs to the sodium:solute symporter (SSF) (TC 2.A.21) family.</text>
</comment>
<feature type="transmembrane region" description="Helical" evidence="12">
    <location>
        <begin position="62"/>
        <end position="81"/>
    </location>
</feature>
<evidence type="ECO:0000256" key="5">
    <source>
        <dbReference type="ARBA" id="ARBA00022692"/>
    </source>
</evidence>
<keyword evidence="7" id="KW-0915">Sodium</keyword>
<name>A0A8S1GPI6_9PELO</name>
<evidence type="ECO:0000256" key="9">
    <source>
        <dbReference type="ARBA" id="ARBA00023136"/>
    </source>
</evidence>
<dbReference type="Pfam" id="PF00474">
    <property type="entry name" value="SSF"/>
    <property type="match status" value="1"/>
</dbReference>
<evidence type="ECO:0000313" key="14">
    <source>
        <dbReference type="Proteomes" id="UP000835052"/>
    </source>
</evidence>
<dbReference type="AlphaFoldDB" id="A0A8S1GPI6"/>
<sequence length="659" mass="71767">MRRRVYAPCMQTPLSFAPSPFAPNRFGKKLLESCWETKRAAFGVETDPERTQAIRRVTHRSAALLSSRPFVVLARINVFVHGKRSPASDQMQLLDYSVLISLLVGISVYGIVKSRLTSQENGSRSLLVGSGASTFSVALSVCSGFISSISLLGFPAEVYSQGGMILWFAPMYALSFPIVAYIFLPVFYNLKLPTIYQYFERRFNYECRLAATVLFCIQILLYNSVALYAPSLAISSIIKIPLVLSIFVTAALSALYIGIGGAKAAIHTSALQMGLIFVALCFIITAGLRETSLAEVLETAHAGKRLILDDFRIDPTIRHSAWTLVLGGAGNILSLFAANQLSIQRYMAMDSLKSAQRVVMLNILCNTLILVLYVLLGLIIFSYYKGCYPANLNPNELLPQFVIDNVSSIPGSVGLFAAAVYSGGISTLSASFNALSSIIINDVLKVYRERTGKPPLSEETIAKASKLTRFPSLFALVQAGFSAILIAVVSIILAISCSFLQSIILQMAFIVFGAGGGPVLGSFIVGFFTRFVKGRAAFSGLITSIAICFSFAIGAVLLKSKPVPLPSYEHCFNSNAEDFDERSFGRVVLTQLPFGLESIFSISYQYYSVIGVVTNVITSIVVQLVSDFLSRKKVSTPVEEVLLSPFLQTQKPEELENDA</sequence>
<feature type="transmembrane region" description="Helical" evidence="12">
    <location>
        <begin position="359"/>
        <end position="384"/>
    </location>
</feature>
<feature type="transmembrane region" description="Helical" evidence="12">
    <location>
        <begin position="124"/>
        <end position="152"/>
    </location>
</feature>
<feature type="transmembrane region" description="Helical" evidence="12">
    <location>
        <begin position="507"/>
        <end position="529"/>
    </location>
</feature>
<feature type="transmembrane region" description="Helical" evidence="12">
    <location>
        <begin position="236"/>
        <end position="258"/>
    </location>
</feature>
<dbReference type="InterPro" id="IPR001734">
    <property type="entry name" value="Na/solute_symporter"/>
</dbReference>
<dbReference type="GO" id="GO:0006814">
    <property type="term" value="P:sodium ion transport"/>
    <property type="evidence" value="ECO:0007669"/>
    <property type="project" value="UniProtKB-KW"/>
</dbReference>
<dbReference type="InterPro" id="IPR038377">
    <property type="entry name" value="Na/Glc_symporter_sf"/>
</dbReference>
<keyword evidence="3" id="KW-0813">Transport</keyword>
<proteinExistence type="inferred from homology"/>
<evidence type="ECO:0000256" key="3">
    <source>
        <dbReference type="ARBA" id="ARBA00022448"/>
    </source>
</evidence>
<evidence type="ECO:0000313" key="13">
    <source>
        <dbReference type="EMBL" id="CAD6185159.1"/>
    </source>
</evidence>
<evidence type="ECO:0000256" key="7">
    <source>
        <dbReference type="ARBA" id="ARBA00023053"/>
    </source>
</evidence>
<keyword evidence="9 12" id="KW-0472">Membrane</keyword>
<dbReference type="PANTHER" id="PTHR42985">
    <property type="entry name" value="SODIUM-COUPLED MONOCARBOXYLATE TRANSPORTER"/>
    <property type="match status" value="1"/>
</dbReference>
<keyword evidence="8" id="KW-0406">Ion transport</keyword>
<feature type="transmembrane region" description="Helical" evidence="12">
    <location>
        <begin position="536"/>
        <end position="558"/>
    </location>
</feature>
<feature type="transmembrane region" description="Helical" evidence="12">
    <location>
        <begin position="209"/>
        <end position="230"/>
    </location>
</feature>
<protein>
    <recommendedName>
        <fullName evidence="15">Sodium-dependent multivitamin transporter</fullName>
    </recommendedName>
</protein>
<comment type="caution">
    <text evidence="13">The sequence shown here is derived from an EMBL/GenBank/DDBJ whole genome shotgun (WGS) entry which is preliminary data.</text>
</comment>
<dbReference type="GO" id="GO:0015293">
    <property type="term" value="F:symporter activity"/>
    <property type="evidence" value="ECO:0007669"/>
    <property type="project" value="TreeGrafter"/>
</dbReference>
<evidence type="ECO:0000256" key="12">
    <source>
        <dbReference type="SAM" id="Phobius"/>
    </source>
</evidence>
<keyword evidence="10" id="KW-0739">Sodium transport</keyword>
<keyword evidence="6 12" id="KW-1133">Transmembrane helix</keyword>
<feature type="transmembrane region" description="Helical" evidence="12">
    <location>
        <begin position="604"/>
        <end position="625"/>
    </location>
</feature>
<evidence type="ECO:0000256" key="10">
    <source>
        <dbReference type="ARBA" id="ARBA00023201"/>
    </source>
</evidence>
<evidence type="ECO:0000256" key="11">
    <source>
        <dbReference type="RuleBase" id="RU362091"/>
    </source>
</evidence>
<feature type="transmembrane region" description="Helical" evidence="12">
    <location>
        <begin position="320"/>
        <end position="338"/>
    </location>
</feature>
<feature type="transmembrane region" description="Helical" evidence="12">
    <location>
        <begin position="473"/>
        <end position="495"/>
    </location>
</feature>
<evidence type="ECO:0000256" key="4">
    <source>
        <dbReference type="ARBA" id="ARBA00022475"/>
    </source>
</evidence>
<keyword evidence="14" id="KW-1185">Reference proteome</keyword>
<feature type="transmembrane region" description="Helical" evidence="12">
    <location>
        <begin position="164"/>
        <end position="188"/>
    </location>
</feature>
<evidence type="ECO:0008006" key="15">
    <source>
        <dbReference type="Google" id="ProtNLM"/>
    </source>
</evidence>
<dbReference type="InterPro" id="IPR051163">
    <property type="entry name" value="Sodium:Solute_Symporter_SSF"/>
</dbReference>
<feature type="transmembrane region" description="Helical" evidence="12">
    <location>
        <begin position="415"/>
        <end position="440"/>
    </location>
</feature>
<evidence type="ECO:0000256" key="8">
    <source>
        <dbReference type="ARBA" id="ARBA00023065"/>
    </source>
</evidence>
<dbReference type="Proteomes" id="UP000835052">
    <property type="component" value="Unassembled WGS sequence"/>
</dbReference>
<evidence type="ECO:0000256" key="1">
    <source>
        <dbReference type="ARBA" id="ARBA00004651"/>
    </source>
</evidence>
<organism evidence="13 14">
    <name type="scientific">Caenorhabditis auriculariae</name>
    <dbReference type="NCBI Taxonomy" id="2777116"/>
    <lineage>
        <taxon>Eukaryota</taxon>
        <taxon>Metazoa</taxon>
        <taxon>Ecdysozoa</taxon>
        <taxon>Nematoda</taxon>
        <taxon>Chromadorea</taxon>
        <taxon>Rhabditida</taxon>
        <taxon>Rhabditina</taxon>
        <taxon>Rhabditomorpha</taxon>
        <taxon>Rhabditoidea</taxon>
        <taxon>Rhabditidae</taxon>
        <taxon>Peloderinae</taxon>
        <taxon>Caenorhabditis</taxon>
    </lineage>
</organism>
<accession>A0A8S1GPI6</accession>
<keyword evidence="5 12" id="KW-0812">Transmembrane</keyword>
<dbReference type="Gene3D" id="1.20.1730.10">
    <property type="entry name" value="Sodium/glucose cotransporter"/>
    <property type="match status" value="1"/>
</dbReference>
<gene>
    <name evidence="13" type="ORF">CAUJ_LOCUS1078</name>
</gene>
<dbReference type="GO" id="GO:0005886">
    <property type="term" value="C:plasma membrane"/>
    <property type="evidence" value="ECO:0007669"/>
    <property type="project" value="UniProtKB-SubCell"/>
</dbReference>